<dbReference type="CDD" id="cd12087">
    <property type="entry name" value="TM_EGFR-like"/>
    <property type="match status" value="1"/>
</dbReference>
<evidence type="ECO:0000313" key="3">
    <source>
        <dbReference type="EMBL" id="CAG8853371.1"/>
    </source>
</evidence>
<gene>
    <name evidence="3" type="ORF">GMARGA_LOCUS42192</name>
</gene>
<proteinExistence type="predicted"/>
<dbReference type="EMBL" id="CAJVQB010123269">
    <property type="protein sequence ID" value="CAG8853371.1"/>
    <property type="molecule type" value="Genomic_DNA"/>
</dbReference>
<comment type="caution">
    <text evidence="3">The sequence shown here is derived from an EMBL/GenBank/DDBJ whole genome shotgun (WGS) entry which is preliminary data.</text>
</comment>
<protein>
    <submittedName>
        <fullName evidence="3">3580_t:CDS:1</fullName>
    </submittedName>
</protein>
<feature type="non-terminal residue" evidence="3">
    <location>
        <position position="1"/>
    </location>
</feature>
<organism evidence="3 4">
    <name type="scientific">Gigaspora margarita</name>
    <dbReference type="NCBI Taxonomy" id="4874"/>
    <lineage>
        <taxon>Eukaryota</taxon>
        <taxon>Fungi</taxon>
        <taxon>Fungi incertae sedis</taxon>
        <taxon>Mucoromycota</taxon>
        <taxon>Glomeromycotina</taxon>
        <taxon>Glomeromycetes</taxon>
        <taxon>Diversisporales</taxon>
        <taxon>Gigasporaceae</taxon>
        <taxon>Gigaspora</taxon>
    </lineage>
</organism>
<accession>A0ABN7XEV4</accession>
<keyword evidence="4" id="KW-1185">Reference proteome</keyword>
<evidence type="ECO:0000313" key="4">
    <source>
        <dbReference type="Proteomes" id="UP000789901"/>
    </source>
</evidence>
<feature type="region of interest" description="Disordered" evidence="1">
    <location>
        <begin position="1"/>
        <end position="21"/>
    </location>
</feature>
<evidence type="ECO:0000256" key="2">
    <source>
        <dbReference type="SAM" id="Phobius"/>
    </source>
</evidence>
<dbReference type="Proteomes" id="UP000789901">
    <property type="component" value="Unassembled WGS sequence"/>
</dbReference>
<feature type="transmembrane region" description="Helical" evidence="2">
    <location>
        <begin position="20"/>
        <end position="45"/>
    </location>
</feature>
<evidence type="ECO:0000256" key="1">
    <source>
        <dbReference type="SAM" id="MobiDB-lite"/>
    </source>
</evidence>
<keyword evidence="2" id="KW-0472">Membrane</keyword>
<sequence length="96" mass="10603">VQKNSTSTSSPEQSTTSNNTGVIVGGVLGAVIFVGAIAAIGFMIYRKHRAKMSDLLKDTKNQTCSDINRQDYSDINRQVRPDTHNRIYSDTNHQAF</sequence>
<dbReference type="Gene3D" id="1.20.5.510">
    <property type="entry name" value="Single helix bin"/>
    <property type="match status" value="1"/>
</dbReference>
<reference evidence="3 4" key="1">
    <citation type="submission" date="2021-06" db="EMBL/GenBank/DDBJ databases">
        <authorList>
            <person name="Kallberg Y."/>
            <person name="Tangrot J."/>
            <person name="Rosling A."/>
        </authorList>
    </citation>
    <scope>NUCLEOTIDE SEQUENCE [LARGE SCALE GENOMIC DNA]</scope>
    <source>
        <strain evidence="3 4">120-4 pot B 10/14</strain>
    </source>
</reference>
<keyword evidence="2" id="KW-1133">Transmembrane helix</keyword>
<name>A0ABN7XEV4_GIGMA</name>
<keyword evidence="2" id="KW-0812">Transmembrane</keyword>